<dbReference type="PaxDb" id="3708-A0A078JV75"/>
<name>A0A078JV75_BRANA</name>
<proteinExistence type="predicted"/>
<dbReference type="OMA" id="HSFWISN"/>
<accession>A0A078JV75</accession>
<reference evidence="2" key="1">
    <citation type="journal article" date="2014" name="Science">
        <title>Plant genetics. Early allopolyploid evolution in the post-Neolithic Brassica napus oilseed genome.</title>
        <authorList>
            <person name="Chalhoub B."/>
            <person name="Denoeud F."/>
            <person name="Liu S."/>
            <person name="Parkin I.A."/>
            <person name="Tang H."/>
            <person name="Wang X."/>
            <person name="Chiquet J."/>
            <person name="Belcram H."/>
            <person name="Tong C."/>
            <person name="Samans B."/>
            <person name="Correa M."/>
            <person name="Da Silva C."/>
            <person name="Just J."/>
            <person name="Falentin C."/>
            <person name="Koh C.S."/>
            <person name="Le Clainche I."/>
            <person name="Bernard M."/>
            <person name="Bento P."/>
            <person name="Noel B."/>
            <person name="Labadie K."/>
            <person name="Alberti A."/>
            <person name="Charles M."/>
            <person name="Arnaud D."/>
            <person name="Guo H."/>
            <person name="Daviaud C."/>
            <person name="Alamery S."/>
            <person name="Jabbari K."/>
            <person name="Zhao M."/>
            <person name="Edger P.P."/>
            <person name="Chelaifa H."/>
            <person name="Tack D."/>
            <person name="Lassalle G."/>
            <person name="Mestiri I."/>
            <person name="Schnel N."/>
            <person name="Le Paslier M.C."/>
            <person name="Fan G."/>
            <person name="Renault V."/>
            <person name="Bayer P.E."/>
            <person name="Golicz A.A."/>
            <person name="Manoli S."/>
            <person name="Lee T.H."/>
            <person name="Thi V.H."/>
            <person name="Chalabi S."/>
            <person name="Hu Q."/>
            <person name="Fan C."/>
            <person name="Tollenaere R."/>
            <person name="Lu Y."/>
            <person name="Battail C."/>
            <person name="Shen J."/>
            <person name="Sidebottom C.H."/>
            <person name="Wang X."/>
            <person name="Canaguier A."/>
            <person name="Chauveau A."/>
            <person name="Berard A."/>
            <person name="Deniot G."/>
            <person name="Guan M."/>
            <person name="Liu Z."/>
            <person name="Sun F."/>
            <person name="Lim Y.P."/>
            <person name="Lyons E."/>
            <person name="Town C.D."/>
            <person name="Bancroft I."/>
            <person name="Wang X."/>
            <person name="Meng J."/>
            <person name="Ma J."/>
            <person name="Pires J.C."/>
            <person name="King G.J."/>
            <person name="Brunel D."/>
            <person name="Delourme R."/>
            <person name="Renard M."/>
            <person name="Aury J.M."/>
            <person name="Adams K.L."/>
            <person name="Batley J."/>
            <person name="Snowdon R.J."/>
            <person name="Tost J."/>
            <person name="Edwards D."/>
            <person name="Zhou Y."/>
            <person name="Hua W."/>
            <person name="Sharpe A.G."/>
            <person name="Paterson A.H."/>
            <person name="Guan C."/>
            <person name="Wincker P."/>
        </authorList>
    </citation>
    <scope>NUCLEOTIDE SEQUENCE [LARGE SCALE GENOMIC DNA]</scope>
</reference>
<dbReference type="SMR" id="A0A078JV75"/>
<dbReference type="EMBL" id="LK045993">
    <property type="protein sequence ID" value="CDY71473.1"/>
    <property type="molecule type" value="Genomic_DNA"/>
</dbReference>
<dbReference type="EMBL" id="HG994368">
    <property type="protein sequence ID" value="CAF1850043.1"/>
    <property type="molecule type" value="Genomic_DNA"/>
</dbReference>
<gene>
    <name evidence="2" type="primary">BnaCnng73080D</name>
    <name evidence="1" type="ORF">DARMORV10_C04P35540.1</name>
    <name evidence="2" type="ORF">GSBRNA2T00016530001</name>
</gene>
<evidence type="ECO:0000313" key="2">
    <source>
        <dbReference type="EMBL" id="CDY71473.1"/>
    </source>
</evidence>
<organism evidence="2">
    <name type="scientific">Brassica napus</name>
    <name type="common">Rape</name>
    <dbReference type="NCBI Taxonomy" id="3708"/>
    <lineage>
        <taxon>Eukaryota</taxon>
        <taxon>Viridiplantae</taxon>
        <taxon>Streptophyta</taxon>
        <taxon>Embryophyta</taxon>
        <taxon>Tracheophyta</taxon>
        <taxon>Spermatophyta</taxon>
        <taxon>Magnoliopsida</taxon>
        <taxon>eudicotyledons</taxon>
        <taxon>Gunneridae</taxon>
        <taxon>Pentapetalae</taxon>
        <taxon>rosids</taxon>
        <taxon>malvids</taxon>
        <taxon>Brassicales</taxon>
        <taxon>Brassicaceae</taxon>
        <taxon>Brassiceae</taxon>
        <taxon>Brassica</taxon>
    </lineage>
</organism>
<reference evidence="1" key="3">
    <citation type="submission" date="2021-01" db="EMBL/GenBank/DDBJ databases">
        <authorList>
            <consortium name="Genoscope - CEA"/>
            <person name="William W."/>
        </authorList>
    </citation>
    <scope>NUCLEOTIDE SEQUENCE</scope>
</reference>
<evidence type="ECO:0000313" key="1">
    <source>
        <dbReference type="EMBL" id="CAF1850043.1"/>
    </source>
</evidence>
<reference evidence="2" key="2">
    <citation type="submission" date="2014-06" db="EMBL/GenBank/DDBJ databases">
        <authorList>
            <person name="Genoscope - CEA"/>
        </authorList>
    </citation>
    <scope>NUCLEOTIDE SEQUENCE</scope>
</reference>
<sequence>MQASVTVRRRSTLCSHLCVPVFQPLINRSLKYIPELQEEVKKLIQKKEELLVRVSGQRDIEHHVKQQPKVVVRYVSTVSVTRLGDNEVMVQISSSKIHSFWISNVLSGLEEDGFCSCGCFIAKVSW</sequence>
<dbReference type="Proteomes" id="UP001295469">
    <property type="component" value="Chromosome C04"/>
</dbReference>
<dbReference type="AlphaFoldDB" id="A0A078JV75"/>
<dbReference type="Gramene" id="CDY71473">
    <property type="protein sequence ID" value="CDY71473"/>
    <property type="gene ID" value="GSBRNA2T00016530001"/>
</dbReference>
<protein>
    <submittedName>
        <fullName evidence="1">(rape) hypothetical protein</fullName>
    </submittedName>
    <submittedName>
        <fullName evidence="2">BnaCnng73080D protein</fullName>
    </submittedName>
</protein>